<evidence type="ECO:0000313" key="3">
    <source>
        <dbReference type="Proteomes" id="UP000607653"/>
    </source>
</evidence>
<sequence length="41" mass="4598">MNREDIRIKKGKRKGKHKDKKPNMSGNGGKKSAIDEIGAIY</sequence>
<dbReference type="Proteomes" id="UP000607653">
    <property type="component" value="Unassembled WGS sequence"/>
</dbReference>
<accession>A0A822Z3M2</accession>
<name>A0A822Z3M2_NELNU</name>
<keyword evidence="3" id="KW-1185">Reference proteome</keyword>
<reference evidence="2 3" key="1">
    <citation type="journal article" date="2020" name="Mol. Biol. Evol.">
        <title>Distinct Expression and Methylation Patterns for Genes with Different Fates following a Single Whole-Genome Duplication in Flowering Plants.</title>
        <authorList>
            <person name="Shi T."/>
            <person name="Rahmani R.S."/>
            <person name="Gugger P.F."/>
            <person name="Wang M."/>
            <person name="Li H."/>
            <person name="Zhang Y."/>
            <person name="Li Z."/>
            <person name="Wang Q."/>
            <person name="Van de Peer Y."/>
            <person name="Marchal K."/>
            <person name="Chen J."/>
        </authorList>
    </citation>
    <scope>NUCLEOTIDE SEQUENCE [LARGE SCALE GENOMIC DNA]</scope>
    <source>
        <tissue evidence="2">Leaf</tissue>
    </source>
</reference>
<evidence type="ECO:0000256" key="1">
    <source>
        <dbReference type="SAM" id="MobiDB-lite"/>
    </source>
</evidence>
<dbReference type="AlphaFoldDB" id="A0A822Z3M2"/>
<feature type="compositionally biased region" description="Basic residues" evidence="1">
    <location>
        <begin position="9"/>
        <end position="20"/>
    </location>
</feature>
<feature type="region of interest" description="Disordered" evidence="1">
    <location>
        <begin position="1"/>
        <end position="41"/>
    </location>
</feature>
<comment type="caution">
    <text evidence="2">The sequence shown here is derived from an EMBL/GenBank/DDBJ whole genome shotgun (WGS) entry which is preliminary data.</text>
</comment>
<dbReference type="EMBL" id="DUZY01000005">
    <property type="protein sequence ID" value="DAD39397.1"/>
    <property type="molecule type" value="Genomic_DNA"/>
</dbReference>
<gene>
    <name evidence="2" type="ORF">HUJ06_013720</name>
</gene>
<evidence type="ECO:0000313" key="2">
    <source>
        <dbReference type="EMBL" id="DAD39397.1"/>
    </source>
</evidence>
<protein>
    <submittedName>
        <fullName evidence="2">Uncharacterized protein</fullName>
    </submittedName>
</protein>
<organism evidence="2 3">
    <name type="scientific">Nelumbo nucifera</name>
    <name type="common">Sacred lotus</name>
    <dbReference type="NCBI Taxonomy" id="4432"/>
    <lineage>
        <taxon>Eukaryota</taxon>
        <taxon>Viridiplantae</taxon>
        <taxon>Streptophyta</taxon>
        <taxon>Embryophyta</taxon>
        <taxon>Tracheophyta</taxon>
        <taxon>Spermatophyta</taxon>
        <taxon>Magnoliopsida</taxon>
        <taxon>Proteales</taxon>
        <taxon>Nelumbonaceae</taxon>
        <taxon>Nelumbo</taxon>
    </lineage>
</organism>
<proteinExistence type="predicted"/>